<dbReference type="EMBL" id="LAIR01000002">
    <property type="protein sequence ID" value="KNX38625.1"/>
    <property type="molecule type" value="Genomic_DNA"/>
</dbReference>
<evidence type="ECO:0000313" key="3">
    <source>
        <dbReference type="Proteomes" id="UP000037397"/>
    </source>
</evidence>
<organism evidence="2 3">
    <name type="scientific">Luteipulveratus halotolerans</name>
    <dbReference type="NCBI Taxonomy" id="1631356"/>
    <lineage>
        <taxon>Bacteria</taxon>
        <taxon>Bacillati</taxon>
        <taxon>Actinomycetota</taxon>
        <taxon>Actinomycetes</taxon>
        <taxon>Micrococcales</taxon>
        <taxon>Dermacoccaceae</taxon>
        <taxon>Luteipulveratus</taxon>
    </lineage>
</organism>
<protein>
    <recommendedName>
        <fullName evidence="1">Schlafen AlbA-2 domain-containing protein</fullName>
    </recommendedName>
</protein>
<dbReference type="SUPFAM" id="SSF46785">
    <property type="entry name" value="Winged helix' DNA-binding domain"/>
    <property type="match status" value="1"/>
</dbReference>
<dbReference type="Pfam" id="PF04326">
    <property type="entry name" value="SLFN_AlbA_2"/>
    <property type="match status" value="1"/>
</dbReference>
<accession>A0A0L6CLW6</accession>
<evidence type="ECO:0000259" key="1">
    <source>
        <dbReference type="Pfam" id="PF04326"/>
    </source>
</evidence>
<keyword evidence="3" id="KW-1185">Reference proteome</keyword>
<dbReference type="Gene3D" id="3.30.565.60">
    <property type="match status" value="1"/>
</dbReference>
<dbReference type="Gene3D" id="1.10.10.10">
    <property type="entry name" value="Winged helix-like DNA-binding domain superfamily/Winged helix DNA-binding domain"/>
    <property type="match status" value="2"/>
</dbReference>
<dbReference type="PANTHER" id="PTHR30595:SF6">
    <property type="entry name" value="SCHLAFEN ALBA-2 DOMAIN-CONTAINING PROTEIN"/>
    <property type="match status" value="1"/>
</dbReference>
<dbReference type="InterPro" id="IPR036388">
    <property type="entry name" value="WH-like_DNA-bd_sf"/>
</dbReference>
<dbReference type="InterPro" id="IPR038475">
    <property type="entry name" value="RecG_C_sf"/>
</dbReference>
<dbReference type="InterPro" id="IPR011991">
    <property type="entry name" value="ArsR-like_HTH"/>
</dbReference>
<sequence>MIAALADGESLTVEFKRHRSKRDLSESELVEAVVCLANGRGGMLLLGVEDDGSVSGFGPSPADPQAIAALVLNRTQPNVSVEATAHDIGGHVVVSLVVPDMPRVVGTRGGVYKRRALGVDGRPQCLPYLPEEMLSDGLFAAGQDYAALPARGATMSDLAPGELDRFRAMCGRDSGDDVLTGLSDEEICRALRVLDTSVTPPRPTIGAVLLFGKEEALARHVPSVESVFQVRDDAERLRRNDVLRAPLLRTLDWMAERIEPFNEEQEVMVGLLRVAVPRVAPEVVREAVANALVHRDYTEIGPIRVLLSPESMTVSSPGGFPRGVNLDNLLDTSAPRSPILADAFKRAGLVDRAGRGISRMFRAQLLAGRDEPDYATSTDSSVRVEIPTADADLGMVRFVRSYADGRARDLPLDQVRILHELRHSGRVRAGELETALRLSTAKVRTASTRLVEQGLVEQIGSGRTRQYSLGPAYYEAASDRDAYVRVRSTDPLQQRQMVLQYVDAYGSITRSQVMSLCSVGTSQARALLRDLVGDGHLVMQGERRGAHYVMPTMGRQ</sequence>
<dbReference type="Gene3D" id="3.30.950.30">
    <property type="entry name" value="Schlafen, AAA domain"/>
    <property type="match status" value="1"/>
</dbReference>
<dbReference type="InterPro" id="IPR007421">
    <property type="entry name" value="Schlafen_AlbA_2_dom"/>
</dbReference>
<dbReference type="AlphaFoldDB" id="A0A0L6CLW6"/>
<dbReference type="CDD" id="cd00090">
    <property type="entry name" value="HTH_ARSR"/>
    <property type="match status" value="1"/>
</dbReference>
<evidence type="ECO:0000313" key="2">
    <source>
        <dbReference type="EMBL" id="KNX38625.1"/>
    </source>
</evidence>
<dbReference type="Proteomes" id="UP000037397">
    <property type="component" value="Unassembled WGS sequence"/>
</dbReference>
<dbReference type="PANTHER" id="PTHR30595">
    <property type="entry name" value="GLPR-RELATED TRANSCRIPTIONAL REPRESSOR"/>
    <property type="match status" value="1"/>
</dbReference>
<dbReference type="InterPro" id="IPR036390">
    <property type="entry name" value="WH_DNA-bd_sf"/>
</dbReference>
<reference evidence="3" key="1">
    <citation type="submission" date="2015-03" db="EMBL/GenBank/DDBJ databases">
        <title>Luteipulveratus halotolerans sp. nov., a novel actinobacterium (Dermacoccaceae) from Sarawak, Malaysia.</title>
        <authorList>
            <person name="Juboi H."/>
            <person name="Basik A."/>
            <person name="Shamsul S.S."/>
            <person name="Arnold P."/>
            <person name="Schmitt E.K."/>
            <person name="Sanglier J.-J."/>
            <person name="Yeo T."/>
        </authorList>
    </citation>
    <scope>NUCLEOTIDE SEQUENCE [LARGE SCALE GENOMIC DNA]</scope>
    <source>
        <strain evidence="3">C296001</strain>
    </source>
</reference>
<name>A0A0L6CLW6_9MICO</name>
<comment type="caution">
    <text evidence="2">The sequence shown here is derived from an EMBL/GenBank/DDBJ whole genome shotgun (WGS) entry which is preliminary data.</text>
</comment>
<dbReference type="InterPro" id="IPR038461">
    <property type="entry name" value="Schlafen_AlbA_2_dom_sf"/>
</dbReference>
<dbReference type="PATRIC" id="fig|1631356.3.peg.3616"/>
<gene>
    <name evidence="2" type="ORF">VV01_18145</name>
</gene>
<dbReference type="Pfam" id="PF13749">
    <property type="entry name" value="HATPase_c_4"/>
    <property type="match status" value="1"/>
</dbReference>
<proteinExistence type="predicted"/>
<dbReference type="STRING" id="1631356.VV01_18145"/>
<feature type="domain" description="Schlafen AlbA-2" evidence="1">
    <location>
        <begin position="9"/>
        <end position="115"/>
    </location>
</feature>